<name>A0A2P2QFJ4_RHIMU</name>
<evidence type="ECO:0000313" key="1">
    <source>
        <dbReference type="EMBL" id="MBX65761.1"/>
    </source>
</evidence>
<proteinExistence type="predicted"/>
<protein>
    <submittedName>
        <fullName evidence="1">Uncharacterized protein</fullName>
    </submittedName>
</protein>
<organism evidence="1">
    <name type="scientific">Rhizophora mucronata</name>
    <name type="common">Asiatic mangrove</name>
    <dbReference type="NCBI Taxonomy" id="61149"/>
    <lineage>
        <taxon>Eukaryota</taxon>
        <taxon>Viridiplantae</taxon>
        <taxon>Streptophyta</taxon>
        <taxon>Embryophyta</taxon>
        <taxon>Tracheophyta</taxon>
        <taxon>Spermatophyta</taxon>
        <taxon>Magnoliopsida</taxon>
        <taxon>eudicotyledons</taxon>
        <taxon>Gunneridae</taxon>
        <taxon>Pentapetalae</taxon>
        <taxon>rosids</taxon>
        <taxon>fabids</taxon>
        <taxon>Malpighiales</taxon>
        <taxon>Rhizophoraceae</taxon>
        <taxon>Rhizophora</taxon>
    </lineage>
</organism>
<reference evidence="1" key="1">
    <citation type="submission" date="2018-02" db="EMBL/GenBank/DDBJ databases">
        <title>Rhizophora mucronata_Transcriptome.</title>
        <authorList>
            <person name="Meera S.P."/>
            <person name="Sreeshan A."/>
            <person name="Augustine A."/>
        </authorList>
    </citation>
    <scope>NUCLEOTIDE SEQUENCE</scope>
    <source>
        <tissue evidence="1">Leaf</tissue>
    </source>
</reference>
<dbReference type="EMBL" id="GGEC01085277">
    <property type="protein sequence ID" value="MBX65761.1"/>
    <property type="molecule type" value="Transcribed_RNA"/>
</dbReference>
<sequence>MYTTLLIQECRGTRKEIVKEIYDSDIVEKFHKKEKKCNNLLL</sequence>
<dbReference type="AlphaFoldDB" id="A0A2P2QFJ4"/>
<accession>A0A2P2QFJ4</accession>